<dbReference type="GO" id="GO:0061578">
    <property type="term" value="F:K63-linked deubiquitinase activity"/>
    <property type="evidence" value="ECO:0007669"/>
    <property type="project" value="TreeGrafter"/>
</dbReference>
<evidence type="ECO:0000313" key="11">
    <source>
        <dbReference type="Proteomes" id="UP000326759"/>
    </source>
</evidence>
<feature type="compositionally biased region" description="Low complexity" evidence="8">
    <location>
        <begin position="163"/>
        <end position="176"/>
    </location>
</feature>
<feature type="compositionally biased region" description="Polar residues" evidence="8">
    <location>
        <begin position="429"/>
        <end position="441"/>
    </location>
</feature>
<gene>
    <name evidence="10" type="primary">otud5-b</name>
    <name evidence="10" type="ORF">Anas_05019</name>
</gene>
<evidence type="ECO:0000256" key="2">
    <source>
        <dbReference type="ARBA" id="ARBA00010407"/>
    </source>
</evidence>
<dbReference type="GO" id="GO:0006508">
    <property type="term" value="P:proteolysis"/>
    <property type="evidence" value="ECO:0007669"/>
    <property type="project" value="UniProtKB-KW"/>
</dbReference>
<evidence type="ECO:0000256" key="1">
    <source>
        <dbReference type="ARBA" id="ARBA00000707"/>
    </source>
</evidence>
<keyword evidence="11" id="KW-1185">Reference proteome</keyword>
<feature type="region of interest" description="Disordered" evidence="8">
    <location>
        <begin position="1"/>
        <end position="136"/>
    </location>
</feature>
<comment type="similarity">
    <text evidence="2">Belongs to the peptidase C85 family.</text>
</comment>
<protein>
    <recommendedName>
        <fullName evidence="3">ubiquitinyl hydrolase 1</fullName>
        <ecNumber evidence="3">3.4.19.12</ecNumber>
    </recommendedName>
    <alternativeName>
        <fullName evidence="7">Deubiquitinating enzyme A</fullName>
    </alternativeName>
</protein>
<evidence type="ECO:0000256" key="6">
    <source>
        <dbReference type="ARBA" id="ARBA00022801"/>
    </source>
</evidence>
<dbReference type="Proteomes" id="UP000326759">
    <property type="component" value="Unassembled WGS sequence"/>
</dbReference>
<dbReference type="CDD" id="cd22752">
    <property type="entry name" value="OTU_OTUD5-like"/>
    <property type="match status" value="1"/>
</dbReference>
<dbReference type="InterPro" id="IPR038765">
    <property type="entry name" value="Papain-like_cys_pep_sf"/>
</dbReference>
<evidence type="ECO:0000256" key="7">
    <source>
        <dbReference type="ARBA" id="ARBA00033460"/>
    </source>
</evidence>
<dbReference type="Pfam" id="PF02338">
    <property type="entry name" value="OTU"/>
    <property type="match status" value="1"/>
</dbReference>
<feature type="region of interest" description="Disordered" evidence="8">
    <location>
        <begin position="428"/>
        <end position="507"/>
    </location>
</feature>
<dbReference type="SUPFAM" id="SSF54001">
    <property type="entry name" value="Cysteine proteinases"/>
    <property type="match status" value="1"/>
</dbReference>
<dbReference type="EMBL" id="SEYY01021794">
    <property type="protein sequence ID" value="KAB7496062.1"/>
    <property type="molecule type" value="Genomic_DNA"/>
</dbReference>
<feature type="compositionally biased region" description="Polar residues" evidence="8">
    <location>
        <begin position="52"/>
        <end position="61"/>
    </location>
</feature>
<dbReference type="InterPro" id="IPR003323">
    <property type="entry name" value="OTU_dom"/>
</dbReference>
<evidence type="ECO:0000256" key="3">
    <source>
        <dbReference type="ARBA" id="ARBA00012759"/>
    </source>
</evidence>
<proteinExistence type="inferred from homology"/>
<comment type="caution">
    <text evidence="10">The sequence shown here is derived from an EMBL/GenBank/DDBJ whole genome shotgun (WGS) entry which is preliminary data.</text>
</comment>
<accession>A0A5N5SQ95</accession>
<name>A0A5N5SQ95_9CRUS</name>
<keyword evidence="5" id="KW-0833">Ubl conjugation pathway</keyword>
<evidence type="ECO:0000256" key="4">
    <source>
        <dbReference type="ARBA" id="ARBA00022670"/>
    </source>
</evidence>
<dbReference type="PANTHER" id="PTHR12419:SF4">
    <property type="entry name" value="OTU DOMAIN-CONTAINING PROTEIN 5"/>
    <property type="match status" value="1"/>
</dbReference>
<feature type="region of interest" description="Disordered" evidence="8">
    <location>
        <begin position="163"/>
        <end position="198"/>
    </location>
</feature>
<organism evidence="10 11">
    <name type="scientific">Armadillidium nasatum</name>
    <dbReference type="NCBI Taxonomy" id="96803"/>
    <lineage>
        <taxon>Eukaryota</taxon>
        <taxon>Metazoa</taxon>
        <taxon>Ecdysozoa</taxon>
        <taxon>Arthropoda</taxon>
        <taxon>Crustacea</taxon>
        <taxon>Multicrustacea</taxon>
        <taxon>Malacostraca</taxon>
        <taxon>Eumalacostraca</taxon>
        <taxon>Peracarida</taxon>
        <taxon>Isopoda</taxon>
        <taxon>Oniscidea</taxon>
        <taxon>Crinocheta</taxon>
        <taxon>Armadillidiidae</taxon>
        <taxon>Armadillidium</taxon>
    </lineage>
</organism>
<dbReference type="FunFam" id="3.90.70.80:FF:000018">
    <property type="entry name" value="OTU domain-containing protein 5-B"/>
    <property type="match status" value="1"/>
</dbReference>
<dbReference type="GO" id="GO:0004843">
    <property type="term" value="F:cysteine-type deubiquitinase activity"/>
    <property type="evidence" value="ECO:0007669"/>
    <property type="project" value="UniProtKB-EC"/>
</dbReference>
<evidence type="ECO:0000256" key="8">
    <source>
        <dbReference type="SAM" id="MobiDB-lite"/>
    </source>
</evidence>
<dbReference type="InterPro" id="IPR050704">
    <property type="entry name" value="Peptidase_C85-like"/>
</dbReference>
<dbReference type="PROSITE" id="PS50802">
    <property type="entry name" value="OTU"/>
    <property type="match status" value="1"/>
</dbReference>
<feature type="compositionally biased region" description="Low complexity" evidence="8">
    <location>
        <begin position="463"/>
        <end position="486"/>
    </location>
</feature>
<dbReference type="PANTHER" id="PTHR12419">
    <property type="entry name" value="OTU DOMAIN CONTAINING PROTEIN"/>
    <property type="match status" value="1"/>
</dbReference>
<feature type="domain" description="OTU" evidence="9">
    <location>
        <begin position="227"/>
        <end position="350"/>
    </location>
</feature>
<evidence type="ECO:0000313" key="10">
    <source>
        <dbReference type="EMBL" id="KAB7496062.1"/>
    </source>
</evidence>
<dbReference type="GO" id="GO:0016579">
    <property type="term" value="P:protein deubiquitination"/>
    <property type="evidence" value="ECO:0007669"/>
    <property type="project" value="TreeGrafter"/>
</dbReference>
<dbReference type="Gene3D" id="3.90.70.80">
    <property type="match status" value="1"/>
</dbReference>
<reference evidence="10 11" key="1">
    <citation type="journal article" date="2019" name="PLoS Biol.">
        <title>Sex chromosomes control vertical transmission of feminizing Wolbachia symbionts in an isopod.</title>
        <authorList>
            <person name="Becking T."/>
            <person name="Chebbi M.A."/>
            <person name="Giraud I."/>
            <person name="Moumen B."/>
            <person name="Laverre T."/>
            <person name="Caubet Y."/>
            <person name="Peccoud J."/>
            <person name="Gilbert C."/>
            <person name="Cordaux R."/>
        </authorList>
    </citation>
    <scope>NUCLEOTIDE SEQUENCE [LARGE SCALE GENOMIC DNA]</scope>
    <source>
        <strain evidence="10">ANa2</strain>
        <tissue evidence="10">Whole body excluding digestive tract and cuticle</tissue>
    </source>
</reference>
<comment type="catalytic activity">
    <reaction evidence="1">
        <text>Thiol-dependent hydrolysis of ester, thioester, amide, peptide and isopeptide bonds formed by the C-terminal Gly of ubiquitin (a 76-residue protein attached to proteins as an intracellular targeting signal).</text>
        <dbReference type="EC" id="3.4.19.12"/>
    </reaction>
</comment>
<keyword evidence="4" id="KW-0645">Protease</keyword>
<keyword evidence="6" id="KW-0378">Hydrolase</keyword>
<evidence type="ECO:0000256" key="5">
    <source>
        <dbReference type="ARBA" id="ARBA00022786"/>
    </source>
</evidence>
<dbReference type="EC" id="3.4.19.12" evidence="3"/>
<dbReference type="OrthoDB" id="409956at2759"/>
<evidence type="ECO:0000259" key="9">
    <source>
        <dbReference type="PROSITE" id="PS50802"/>
    </source>
</evidence>
<sequence length="614" mass="67724">MTILPNCPKKKPQQASGSGEIESGETNSNSSHNQHQLQNLGTLPNHIPPTGEGTSRSTLYISSQSPPPCWPSASASVNPREEKRSAHASPSHYEEPHEGGPSHSKRRYRASPLRSVRPKLREHRGSTSPPYPSTSERWNVASLSQHNLTHPLPISTPNISALSSLPSSLSPQAGPSCSRAGDDDSDEDPTAYNSGDEYETFGEWNLTKEQWEEKERWFEKKMKKKSRIIKKMREDGACLFRAIADQVFGDQEMHAVVRSQCMDYIQRNEDAFAPFVSESFPTYVERKRRNDCYGNHIEIAAMSELYNRIIEVYCYSLEPINIFQGSMQTDNAPIRLTYHRGTHYNSLVDPYNATIGVGLGLPGLQPGQAEKNLLSEATRMSENFHLEKTMLEDKIRATDYEATSEAIEEQVAQQSYLDWLREMEIRNATKGSVSGSETASKSPKDRRSPILPNTTEEGAARASPRVTSSPKPRSSPRTSPSRSSSSALMDLAVPGSSKDPTPCSSKEFEGFTLNERASFLNHLPPDMFGLTEYASEEANILAQVLAASQQEYLDSLKNRIDESSASCSTASSDVVESRACCSSASTNFACETDTITNSATAAVTNIKTDVEATT</sequence>
<dbReference type="AlphaFoldDB" id="A0A5N5SQ95"/>
<feature type="compositionally biased region" description="Polar residues" evidence="8">
    <location>
        <begin position="24"/>
        <end position="42"/>
    </location>
</feature>